<dbReference type="AlphaFoldDB" id="A0A382ZY05"/>
<gene>
    <name evidence="1" type="ORF">METZ01_LOCUS452729</name>
</gene>
<sequence length="254" mass="28095">NPVEDRKDFKALLPPIKQEEFYDRWHRLSSKKTYTLSNGTVVFINDPMHAVLSRLKHIHDGPVAGRKELLHNPHGVLRSVFDENDQPSSSLEELVHLDHLSYSERVEATGPWQSKVIPWIQLETNEWIPDAEPKAIGVTIAGLGPVTIKPQDLPGLIKKVDSAVKKGAPYVTYDGMKLPANNSTQKALRSIKAIGSRLPKTPTPTSSSVDEVLLVLDNLGNVKYSSGSTERKALQAGSPTQLKSELLPHQRIAL</sequence>
<feature type="non-terminal residue" evidence="1">
    <location>
        <position position="254"/>
    </location>
</feature>
<accession>A0A382ZY05</accession>
<evidence type="ECO:0000313" key="1">
    <source>
        <dbReference type="EMBL" id="SVD99875.1"/>
    </source>
</evidence>
<protein>
    <submittedName>
        <fullName evidence="1">Uncharacterized protein</fullName>
    </submittedName>
</protein>
<organism evidence="1">
    <name type="scientific">marine metagenome</name>
    <dbReference type="NCBI Taxonomy" id="408172"/>
    <lineage>
        <taxon>unclassified sequences</taxon>
        <taxon>metagenomes</taxon>
        <taxon>ecological metagenomes</taxon>
    </lineage>
</organism>
<name>A0A382ZY05_9ZZZZ</name>
<reference evidence="1" key="1">
    <citation type="submission" date="2018-05" db="EMBL/GenBank/DDBJ databases">
        <authorList>
            <person name="Lanie J.A."/>
            <person name="Ng W.-L."/>
            <person name="Kazmierczak K.M."/>
            <person name="Andrzejewski T.M."/>
            <person name="Davidsen T.M."/>
            <person name="Wayne K.J."/>
            <person name="Tettelin H."/>
            <person name="Glass J.I."/>
            <person name="Rusch D."/>
            <person name="Podicherti R."/>
            <person name="Tsui H.-C.T."/>
            <person name="Winkler M.E."/>
        </authorList>
    </citation>
    <scope>NUCLEOTIDE SEQUENCE</scope>
</reference>
<proteinExistence type="predicted"/>
<feature type="non-terminal residue" evidence="1">
    <location>
        <position position="1"/>
    </location>
</feature>
<dbReference type="EMBL" id="UINC01187249">
    <property type="protein sequence ID" value="SVD99875.1"/>
    <property type="molecule type" value="Genomic_DNA"/>
</dbReference>